<evidence type="ECO:0000256" key="12">
    <source>
        <dbReference type="SAM" id="Phobius"/>
    </source>
</evidence>
<keyword evidence="6" id="KW-0547">Nucleotide-binding</keyword>
<keyword evidence="3" id="KW-0597">Phosphoprotein</keyword>
<organism evidence="14 15">
    <name type="scientific">Paenibacillus lycopersici</name>
    <dbReference type="NCBI Taxonomy" id="2704462"/>
    <lineage>
        <taxon>Bacteria</taxon>
        <taxon>Bacillati</taxon>
        <taxon>Bacillota</taxon>
        <taxon>Bacilli</taxon>
        <taxon>Bacillales</taxon>
        <taxon>Paenibacillaceae</taxon>
        <taxon>Paenibacillus</taxon>
    </lineage>
</organism>
<proteinExistence type="predicted"/>
<evidence type="ECO:0000259" key="13">
    <source>
        <dbReference type="PROSITE" id="PS50885"/>
    </source>
</evidence>
<dbReference type="SUPFAM" id="SSF158472">
    <property type="entry name" value="HAMP domain-like"/>
    <property type="match status" value="1"/>
</dbReference>
<dbReference type="InterPro" id="IPR003660">
    <property type="entry name" value="HAMP_dom"/>
</dbReference>
<evidence type="ECO:0000256" key="7">
    <source>
        <dbReference type="ARBA" id="ARBA00022777"/>
    </source>
</evidence>
<dbReference type="InterPro" id="IPR010559">
    <property type="entry name" value="Sig_transdc_His_kin_internal"/>
</dbReference>
<dbReference type="PANTHER" id="PTHR34220:SF11">
    <property type="entry name" value="SENSOR PROTEIN KINASE HPTS"/>
    <property type="match status" value="1"/>
</dbReference>
<sequence length="610" mass="68368">MTRGFHSIQYRLFVLFLVSMSAIVLTVSILYYNRTTVQFHQKISDLSKQNVAQTAGLFDLLLKGYDSLSKSVIGNNDFARILSNPTVDSPAVDYFNEQAITNILAAAFLSQEDLIGIHVLTDKGKVYNYSNFASVVDPMYGESKWYGEIKASTGSMVWLGVFNHSIIDQVDDRSVFAFGRPIYDLNNHKPVGIMLFETDPQAIMSAMDNLKLGEHSEVYLMSGEGELLSTTSDSADESWLSLLPHPQDGVPVVEEHNNQLVVASQLPFANWTVLSVTPDRDLNVELMETKRFLIIVGAILVLVSVLIATVFSRTLSSPLKRLINEMKQVEIGNFRGSLNVTSYREINSLVASFNQMVNQIADLIERVKVASVSEKNAELQALQSQVNPHFLYNTLDMIYWMLDEKGHDRLGEVVLSLSRLFRYSSHWVDGAAVTLGEEIEQIQHYLTIIVTRLEGRLAVDVDVDEAWSRVPVPKMTLQPVIENAVKYGLEPLVDRPGALRVYIEEEERQLRIMVADNGVGMESETLDALNAMLQRAKDDTARDVDEESERREGGIGLVNLQRRLQHMFGESYGVELISTRDLGTTAIITIPVPPQKEGGALYAYEYPYRG</sequence>
<evidence type="ECO:0000256" key="3">
    <source>
        <dbReference type="ARBA" id="ARBA00022553"/>
    </source>
</evidence>
<accession>A0A6C0G305</accession>
<protein>
    <submittedName>
        <fullName evidence="14">HAMP domain-containing protein</fullName>
    </submittedName>
</protein>
<dbReference type="EMBL" id="CP048209">
    <property type="protein sequence ID" value="QHT59095.1"/>
    <property type="molecule type" value="Genomic_DNA"/>
</dbReference>
<dbReference type="SMART" id="SM00304">
    <property type="entry name" value="HAMP"/>
    <property type="match status" value="1"/>
</dbReference>
<evidence type="ECO:0000256" key="2">
    <source>
        <dbReference type="ARBA" id="ARBA00022475"/>
    </source>
</evidence>
<keyword evidence="9 12" id="KW-1133">Transmembrane helix</keyword>
<feature type="domain" description="HAMP" evidence="13">
    <location>
        <begin position="313"/>
        <end position="365"/>
    </location>
</feature>
<keyword evidence="15" id="KW-1185">Reference proteome</keyword>
<keyword evidence="8" id="KW-0067">ATP-binding</keyword>
<dbReference type="RefSeq" id="WP_162355163.1">
    <property type="nucleotide sequence ID" value="NZ_CP048209.1"/>
</dbReference>
<dbReference type="GO" id="GO:0005886">
    <property type="term" value="C:plasma membrane"/>
    <property type="evidence" value="ECO:0007669"/>
    <property type="project" value="UniProtKB-SubCell"/>
</dbReference>
<evidence type="ECO:0000313" key="14">
    <source>
        <dbReference type="EMBL" id="QHT59095.1"/>
    </source>
</evidence>
<dbReference type="Proteomes" id="UP000476064">
    <property type="component" value="Chromosome"/>
</dbReference>
<dbReference type="PROSITE" id="PS50885">
    <property type="entry name" value="HAMP"/>
    <property type="match status" value="1"/>
</dbReference>
<dbReference type="Pfam" id="PF06580">
    <property type="entry name" value="His_kinase"/>
    <property type="match status" value="1"/>
</dbReference>
<dbReference type="Gene3D" id="3.30.565.10">
    <property type="entry name" value="Histidine kinase-like ATPase, C-terminal domain"/>
    <property type="match status" value="1"/>
</dbReference>
<dbReference type="KEGG" id="plyc:GXP70_03370"/>
<feature type="transmembrane region" description="Helical" evidence="12">
    <location>
        <begin position="12"/>
        <end position="32"/>
    </location>
</feature>
<evidence type="ECO:0000313" key="15">
    <source>
        <dbReference type="Proteomes" id="UP000476064"/>
    </source>
</evidence>
<evidence type="ECO:0000256" key="5">
    <source>
        <dbReference type="ARBA" id="ARBA00022692"/>
    </source>
</evidence>
<dbReference type="GO" id="GO:0000155">
    <property type="term" value="F:phosphorelay sensor kinase activity"/>
    <property type="evidence" value="ECO:0007669"/>
    <property type="project" value="InterPro"/>
</dbReference>
<keyword evidence="7" id="KW-0418">Kinase</keyword>
<dbReference type="CDD" id="cd18773">
    <property type="entry name" value="PDC1_HK_sensor"/>
    <property type="match status" value="1"/>
</dbReference>
<dbReference type="AlphaFoldDB" id="A0A6C0G305"/>
<dbReference type="SUPFAM" id="SSF55874">
    <property type="entry name" value="ATPase domain of HSP90 chaperone/DNA topoisomerase II/histidine kinase"/>
    <property type="match status" value="1"/>
</dbReference>
<evidence type="ECO:0000256" key="1">
    <source>
        <dbReference type="ARBA" id="ARBA00004651"/>
    </source>
</evidence>
<dbReference type="Gene3D" id="6.10.340.10">
    <property type="match status" value="1"/>
</dbReference>
<keyword evidence="10" id="KW-0902">Two-component regulatory system</keyword>
<dbReference type="GO" id="GO:0005524">
    <property type="term" value="F:ATP binding"/>
    <property type="evidence" value="ECO:0007669"/>
    <property type="project" value="UniProtKB-KW"/>
</dbReference>
<evidence type="ECO:0000256" key="11">
    <source>
        <dbReference type="ARBA" id="ARBA00023136"/>
    </source>
</evidence>
<dbReference type="Pfam" id="PF00672">
    <property type="entry name" value="HAMP"/>
    <property type="match status" value="1"/>
</dbReference>
<comment type="subcellular location">
    <subcellularLocation>
        <location evidence="1">Cell membrane</location>
        <topology evidence="1">Multi-pass membrane protein</topology>
    </subcellularLocation>
</comment>
<dbReference type="InterPro" id="IPR050640">
    <property type="entry name" value="Bact_2-comp_sensor_kinase"/>
</dbReference>
<dbReference type="Pfam" id="PF02743">
    <property type="entry name" value="dCache_1"/>
    <property type="match status" value="1"/>
</dbReference>
<dbReference type="PANTHER" id="PTHR34220">
    <property type="entry name" value="SENSOR HISTIDINE KINASE YPDA"/>
    <property type="match status" value="1"/>
</dbReference>
<keyword evidence="2" id="KW-1003">Cell membrane</keyword>
<evidence type="ECO:0000256" key="6">
    <source>
        <dbReference type="ARBA" id="ARBA00022741"/>
    </source>
</evidence>
<keyword evidence="11 12" id="KW-0472">Membrane</keyword>
<keyword evidence="4" id="KW-0808">Transferase</keyword>
<dbReference type="InterPro" id="IPR003594">
    <property type="entry name" value="HATPase_dom"/>
</dbReference>
<evidence type="ECO:0000256" key="8">
    <source>
        <dbReference type="ARBA" id="ARBA00022840"/>
    </source>
</evidence>
<keyword evidence="5 12" id="KW-0812">Transmembrane</keyword>
<name>A0A6C0G305_9BACL</name>
<evidence type="ECO:0000256" key="9">
    <source>
        <dbReference type="ARBA" id="ARBA00022989"/>
    </source>
</evidence>
<evidence type="ECO:0000256" key="4">
    <source>
        <dbReference type="ARBA" id="ARBA00022679"/>
    </source>
</evidence>
<feature type="transmembrane region" description="Helical" evidence="12">
    <location>
        <begin position="292"/>
        <end position="311"/>
    </location>
</feature>
<reference evidence="14 15" key="1">
    <citation type="submission" date="2020-01" db="EMBL/GenBank/DDBJ databases">
        <title>Paenibacillus sp. nov., isolated from tomato rhizosphere.</title>
        <authorList>
            <person name="Weon H.-Y."/>
            <person name="Lee S.A."/>
        </authorList>
    </citation>
    <scope>NUCLEOTIDE SEQUENCE [LARGE SCALE GENOMIC DNA]</scope>
    <source>
        <strain evidence="14 15">12200R-189</strain>
    </source>
</reference>
<dbReference type="InterPro" id="IPR033479">
    <property type="entry name" value="dCache_1"/>
</dbReference>
<gene>
    <name evidence="14" type="ORF">GXP70_03370</name>
</gene>
<dbReference type="Pfam" id="PF02518">
    <property type="entry name" value="HATPase_c"/>
    <property type="match status" value="1"/>
</dbReference>
<dbReference type="InterPro" id="IPR036890">
    <property type="entry name" value="HATPase_C_sf"/>
</dbReference>
<dbReference type="CDD" id="cd06225">
    <property type="entry name" value="HAMP"/>
    <property type="match status" value="1"/>
</dbReference>
<evidence type="ECO:0000256" key="10">
    <source>
        <dbReference type="ARBA" id="ARBA00023012"/>
    </source>
</evidence>